<organism evidence="3 4">
    <name type="scientific">Caldithrix abyssi DSM 13497</name>
    <dbReference type="NCBI Taxonomy" id="880073"/>
    <lineage>
        <taxon>Bacteria</taxon>
        <taxon>Pseudomonadati</taxon>
        <taxon>Calditrichota</taxon>
        <taxon>Calditrichia</taxon>
        <taxon>Calditrichales</taxon>
        <taxon>Calditrichaceae</taxon>
        <taxon>Caldithrix</taxon>
    </lineage>
</organism>
<reference evidence="2 5" key="2">
    <citation type="submission" date="2016-11" db="EMBL/GenBank/DDBJ databases">
        <title>Genomic analysis of Caldithrix abyssi and proposal of a novel bacterial phylum Caldithrichaeota.</title>
        <authorList>
            <person name="Kublanov I."/>
            <person name="Sigalova O."/>
            <person name="Gavrilov S."/>
            <person name="Lebedinsky A."/>
            <person name="Ivanova N."/>
            <person name="Daum C."/>
            <person name="Reddy T."/>
            <person name="Klenk H.P."/>
            <person name="Goker M."/>
            <person name="Reva O."/>
            <person name="Miroshnichenko M."/>
            <person name="Kyprides N."/>
            <person name="Woyke T."/>
            <person name="Gelfand M."/>
        </authorList>
    </citation>
    <scope>NUCLEOTIDE SEQUENCE [LARGE SCALE GENOMIC DNA]</scope>
    <source>
        <strain evidence="2 5">LF13</strain>
    </source>
</reference>
<reference evidence="3 4" key="1">
    <citation type="submission" date="2011-09" db="EMBL/GenBank/DDBJ databases">
        <title>The permanent draft genome of Caldithrix abyssi DSM 13497.</title>
        <authorList>
            <consortium name="US DOE Joint Genome Institute (JGI-PGF)"/>
            <person name="Lucas S."/>
            <person name="Han J."/>
            <person name="Lapidus A."/>
            <person name="Bruce D."/>
            <person name="Goodwin L."/>
            <person name="Pitluck S."/>
            <person name="Peters L."/>
            <person name="Kyrpides N."/>
            <person name="Mavromatis K."/>
            <person name="Ivanova N."/>
            <person name="Mikhailova N."/>
            <person name="Chertkov O."/>
            <person name="Detter J.C."/>
            <person name="Tapia R."/>
            <person name="Han C."/>
            <person name="Land M."/>
            <person name="Hauser L."/>
            <person name="Markowitz V."/>
            <person name="Cheng J.-F."/>
            <person name="Hugenholtz P."/>
            <person name="Woyke T."/>
            <person name="Wu D."/>
            <person name="Spring S."/>
            <person name="Brambilla E."/>
            <person name="Klenk H.-P."/>
            <person name="Eisen J.A."/>
        </authorList>
    </citation>
    <scope>NUCLEOTIDE SEQUENCE [LARGE SCALE GENOMIC DNA]</scope>
    <source>
        <strain evidence="3 4">DSM 13497</strain>
    </source>
</reference>
<name>H1XVN9_CALAY</name>
<gene>
    <name evidence="2" type="ORF">Cabys_2237</name>
    <name evidence="3" type="ORF">Calab_3335</name>
</gene>
<keyword evidence="1" id="KW-0472">Membrane</keyword>
<proteinExistence type="predicted"/>
<sequence length="294" mass="35045">MLSQQQKNNLFKYFMILLYLVTGLFLLYFLYTGWDYYRLPLQEKIRHPQYQNLKPGGRISHGLGIMGSLMMISLLFYSLRKRVKAFRRWGALNRWLNFHIFLGIMGPLFVILHTTFKVDGLVAVSFWSMIAVALSGVFGRFIYVQIPRNIVGIELSKDKAMNINERLKSKIQYEYQLDDQEFVTLEEEIGVHFTSDSFFKVFVSLVLIDLILFFRRPRIYKRVEEKLNISRARIKTLVNLTVQQAKLEQRIHFLNQIQQIFHYWHVIHKPFAILMYLIMMIHVGIVVWLGYTWF</sequence>
<dbReference type="PaxDb" id="880073-Calab_3335"/>
<keyword evidence="1" id="KW-1133">Transmembrane helix</keyword>
<evidence type="ECO:0000313" key="4">
    <source>
        <dbReference type="Proteomes" id="UP000004671"/>
    </source>
</evidence>
<dbReference type="Proteomes" id="UP000183868">
    <property type="component" value="Chromosome"/>
</dbReference>
<dbReference type="EMBL" id="CP018099">
    <property type="protein sequence ID" value="APF18986.1"/>
    <property type="molecule type" value="Genomic_DNA"/>
</dbReference>
<feature type="transmembrane region" description="Helical" evidence="1">
    <location>
        <begin position="98"/>
        <end position="116"/>
    </location>
</feature>
<dbReference type="RefSeq" id="WP_006930359.1">
    <property type="nucleotide sequence ID" value="NZ_CM001402.1"/>
</dbReference>
<feature type="transmembrane region" description="Helical" evidence="1">
    <location>
        <begin position="12"/>
        <end position="31"/>
    </location>
</feature>
<evidence type="ECO:0000313" key="3">
    <source>
        <dbReference type="EMBL" id="EHO42939.1"/>
    </source>
</evidence>
<evidence type="ECO:0000313" key="2">
    <source>
        <dbReference type="EMBL" id="APF18986.1"/>
    </source>
</evidence>
<dbReference type="InParanoid" id="H1XVN9"/>
<dbReference type="EMBL" id="CM001402">
    <property type="protein sequence ID" value="EHO42939.1"/>
    <property type="molecule type" value="Genomic_DNA"/>
</dbReference>
<dbReference type="STRING" id="880073.Cabys_2237"/>
<keyword evidence="1" id="KW-0812">Transmembrane</keyword>
<feature type="transmembrane region" description="Helical" evidence="1">
    <location>
        <begin position="122"/>
        <end position="143"/>
    </location>
</feature>
<dbReference type="Proteomes" id="UP000004671">
    <property type="component" value="Chromosome"/>
</dbReference>
<dbReference type="HOGENOM" id="CLU_080993_0_0_0"/>
<feature type="transmembrane region" description="Helical" evidence="1">
    <location>
        <begin position="271"/>
        <end position="291"/>
    </location>
</feature>
<accession>H1XVN9</accession>
<evidence type="ECO:0000256" key="1">
    <source>
        <dbReference type="SAM" id="Phobius"/>
    </source>
</evidence>
<dbReference type="AlphaFoldDB" id="H1XVN9"/>
<dbReference type="KEGG" id="caby:Cabys_2237"/>
<keyword evidence="4" id="KW-1185">Reference proteome</keyword>
<evidence type="ECO:0000313" key="5">
    <source>
        <dbReference type="Proteomes" id="UP000183868"/>
    </source>
</evidence>
<dbReference type="eggNOG" id="COG0492">
    <property type="taxonomic scope" value="Bacteria"/>
</dbReference>
<dbReference type="OrthoDB" id="1428553at2"/>
<feature type="transmembrane region" description="Helical" evidence="1">
    <location>
        <begin position="59"/>
        <end position="77"/>
    </location>
</feature>
<protein>
    <submittedName>
        <fullName evidence="3">Uncharacterized protein</fullName>
    </submittedName>
</protein>